<comment type="similarity">
    <text evidence="2">Belongs to the autoinducer-2 exporter (AI-2E) (TC 2.A.86) family.</text>
</comment>
<reference evidence="8" key="1">
    <citation type="submission" date="2019-10" db="EMBL/GenBank/DDBJ databases">
        <title>Complete Genome Sequence of Bradyrhizobium betae type strain PL7HG1T.</title>
        <authorList>
            <person name="Bromfield E.S.P."/>
            <person name="Cloutier S."/>
        </authorList>
    </citation>
    <scope>NUCLEOTIDE SEQUENCE [LARGE SCALE GENOMIC DNA]</scope>
    <source>
        <strain evidence="8">PL7HG1</strain>
    </source>
</reference>
<evidence type="ECO:0000256" key="2">
    <source>
        <dbReference type="ARBA" id="ARBA00009773"/>
    </source>
</evidence>
<feature type="transmembrane region" description="Helical" evidence="6">
    <location>
        <begin position="298"/>
        <end position="328"/>
    </location>
</feature>
<feature type="transmembrane region" description="Helical" evidence="6">
    <location>
        <begin position="369"/>
        <end position="399"/>
    </location>
</feature>
<keyword evidence="3 6" id="KW-0812">Transmembrane</keyword>
<dbReference type="EMBL" id="CP044543">
    <property type="protein sequence ID" value="QFI76856.1"/>
    <property type="molecule type" value="Genomic_DNA"/>
</dbReference>
<dbReference type="AlphaFoldDB" id="A0A5P6PF10"/>
<accession>A0A5P6PF10</accession>
<feature type="transmembrane region" description="Helical" evidence="6">
    <location>
        <begin position="216"/>
        <end position="235"/>
    </location>
</feature>
<dbReference type="Pfam" id="PF01594">
    <property type="entry name" value="AI-2E_transport"/>
    <property type="match status" value="1"/>
</dbReference>
<comment type="subcellular location">
    <subcellularLocation>
        <location evidence="1">Membrane</location>
        <topology evidence="1">Multi-pass membrane protein</topology>
    </subcellularLocation>
</comment>
<dbReference type="Proteomes" id="UP000325641">
    <property type="component" value="Chromosome"/>
</dbReference>
<feature type="transmembrane region" description="Helical" evidence="6">
    <location>
        <begin position="267"/>
        <end position="292"/>
    </location>
</feature>
<feature type="transmembrane region" description="Helical" evidence="6">
    <location>
        <begin position="76"/>
        <end position="95"/>
    </location>
</feature>
<keyword evidence="5 6" id="KW-0472">Membrane</keyword>
<dbReference type="PANTHER" id="PTHR21716:SF4">
    <property type="entry name" value="TRANSMEMBRANE PROTEIN 245"/>
    <property type="match status" value="1"/>
</dbReference>
<proteinExistence type="inferred from homology"/>
<dbReference type="InterPro" id="IPR002549">
    <property type="entry name" value="AI-2E-like"/>
</dbReference>
<evidence type="ECO:0000256" key="5">
    <source>
        <dbReference type="ARBA" id="ARBA00023136"/>
    </source>
</evidence>
<organism evidence="7 8">
    <name type="scientific">Bradyrhizobium betae</name>
    <dbReference type="NCBI Taxonomy" id="244734"/>
    <lineage>
        <taxon>Bacteria</taxon>
        <taxon>Pseudomonadati</taxon>
        <taxon>Pseudomonadota</taxon>
        <taxon>Alphaproteobacteria</taxon>
        <taxon>Hyphomicrobiales</taxon>
        <taxon>Nitrobacteraceae</taxon>
        <taxon>Bradyrhizobium</taxon>
    </lineage>
</organism>
<evidence type="ECO:0000256" key="6">
    <source>
        <dbReference type="SAM" id="Phobius"/>
    </source>
</evidence>
<evidence type="ECO:0000256" key="3">
    <source>
        <dbReference type="ARBA" id="ARBA00022692"/>
    </source>
</evidence>
<sequence length="435" mass="46410">MHLRLRQPVSAAGSVATSSIGDLDRARPAVGPMVRSRHMRADDGQRARHALAWLKEKNRQFRPMLPAQDSTARKPAVTALAAAIVLGVAVCAWMAMPFLGALVWSTTLAVLFTPFDIAIGNRFKSRSLSALITVLVTACIVVVPAILVAGTLLNEAVRSATLVVPMFDAEDWTRLMGEHHWLAPALQWIHDKVDFPDLIRTATSALATWSGSVLRASFSGIANLLLTFYFLFYLLRDREAIAEAARLHLPLSESEFAQLADRVTDTIFATVLGTIAVAALQGGLGGLMFWWLGLPAPVFWGVLMALLAIVPFLGAFVIWAPAAVFLALGGSYTSAIILTVWGTLVVGLVDNVVYPMLVGRKLRMHTMLSFIAVVGGLVFMGTPGVVLGPLLLAVTLTLLQVWRGRATIPIDASPQPLEGGKATAAAAGPAGVALS</sequence>
<evidence type="ECO:0000313" key="8">
    <source>
        <dbReference type="Proteomes" id="UP000325641"/>
    </source>
</evidence>
<evidence type="ECO:0000256" key="1">
    <source>
        <dbReference type="ARBA" id="ARBA00004141"/>
    </source>
</evidence>
<feature type="transmembrane region" description="Helical" evidence="6">
    <location>
        <begin position="101"/>
        <end position="119"/>
    </location>
</feature>
<evidence type="ECO:0000256" key="4">
    <source>
        <dbReference type="ARBA" id="ARBA00022989"/>
    </source>
</evidence>
<gene>
    <name evidence="7" type="ORF">F8237_33345</name>
</gene>
<protein>
    <submittedName>
        <fullName evidence="7">AI-2E family transporter</fullName>
    </submittedName>
</protein>
<dbReference type="GO" id="GO:0016020">
    <property type="term" value="C:membrane"/>
    <property type="evidence" value="ECO:0007669"/>
    <property type="project" value="UniProtKB-SubCell"/>
</dbReference>
<dbReference type="KEGG" id="bbet:F8237_33345"/>
<feature type="transmembrane region" description="Helical" evidence="6">
    <location>
        <begin position="335"/>
        <end position="357"/>
    </location>
</feature>
<name>A0A5P6PF10_9BRAD</name>
<keyword evidence="4 6" id="KW-1133">Transmembrane helix</keyword>
<feature type="transmembrane region" description="Helical" evidence="6">
    <location>
        <begin position="131"/>
        <end position="153"/>
    </location>
</feature>
<evidence type="ECO:0000313" key="7">
    <source>
        <dbReference type="EMBL" id="QFI76856.1"/>
    </source>
</evidence>
<dbReference type="PANTHER" id="PTHR21716">
    <property type="entry name" value="TRANSMEMBRANE PROTEIN"/>
    <property type="match status" value="1"/>
</dbReference>